<gene>
    <name evidence="1" type="ORF">ACFSUS_06000</name>
</gene>
<proteinExistence type="predicted"/>
<organism evidence="1 2">
    <name type="scientific">Spirosoma soli</name>
    <dbReference type="NCBI Taxonomy" id="1770529"/>
    <lineage>
        <taxon>Bacteria</taxon>
        <taxon>Pseudomonadati</taxon>
        <taxon>Bacteroidota</taxon>
        <taxon>Cytophagia</taxon>
        <taxon>Cytophagales</taxon>
        <taxon>Cytophagaceae</taxon>
        <taxon>Spirosoma</taxon>
    </lineage>
</organism>
<dbReference type="RefSeq" id="WP_381520466.1">
    <property type="nucleotide sequence ID" value="NZ_JBHULN010000002.1"/>
</dbReference>
<evidence type="ECO:0000313" key="1">
    <source>
        <dbReference type="EMBL" id="MFD2570178.1"/>
    </source>
</evidence>
<comment type="caution">
    <text evidence="1">The sequence shown here is derived from an EMBL/GenBank/DDBJ whole genome shotgun (WGS) entry which is preliminary data.</text>
</comment>
<reference evidence="2" key="1">
    <citation type="journal article" date="2019" name="Int. J. Syst. Evol. Microbiol.">
        <title>The Global Catalogue of Microorganisms (GCM) 10K type strain sequencing project: providing services to taxonomists for standard genome sequencing and annotation.</title>
        <authorList>
            <consortium name="The Broad Institute Genomics Platform"/>
            <consortium name="The Broad Institute Genome Sequencing Center for Infectious Disease"/>
            <person name="Wu L."/>
            <person name="Ma J."/>
        </authorList>
    </citation>
    <scope>NUCLEOTIDE SEQUENCE [LARGE SCALE GENOMIC DNA]</scope>
    <source>
        <strain evidence="2">KCTC 42805</strain>
    </source>
</reference>
<evidence type="ECO:0000313" key="2">
    <source>
        <dbReference type="Proteomes" id="UP001597469"/>
    </source>
</evidence>
<sequence>MHALKVNPSVTRNYNQAGKANWEVEAERLHRNFHVISAILNQSAGLPCETVKRYQTLQDTILDTMDNLLTELEHADRANKLNQCESFNQFLKQHALVMKTLNTRVDNLITEITA</sequence>
<protein>
    <submittedName>
        <fullName evidence="1">Uncharacterized protein</fullName>
    </submittedName>
</protein>
<name>A0ABW5M227_9BACT</name>
<keyword evidence="2" id="KW-1185">Reference proteome</keyword>
<accession>A0ABW5M227</accession>
<dbReference type="EMBL" id="JBHULN010000002">
    <property type="protein sequence ID" value="MFD2570178.1"/>
    <property type="molecule type" value="Genomic_DNA"/>
</dbReference>
<dbReference type="Proteomes" id="UP001597469">
    <property type="component" value="Unassembled WGS sequence"/>
</dbReference>